<dbReference type="Gene3D" id="2.60.40.10">
    <property type="entry name" value="Immunoglobulins"/>
    <property type="match status" value="2"/>
</dbReference>
<evidence type="ECO:0000256" key="6">
    <source>
        <dbReference type="SAM" id="MobiDB-lite"/>
    </source>
</evidence>
<feature type="compositionally biased region" description="Basic and acidic residues" evidence="6">
    <location>
        <begin position="933"/>
        <end position="959"/>
    </location>
</feature>
<feature type="region of interest" description="Disordered" evidence="6">
    <location>
        <begin position="1168"/>
        <end position="1188"/>
    </location>
</feature>
<feature type="compositionally biased region" description="Polar residues" evidence="6">
    <location>
        <begin position="997"/>
        <end position="1014"/>
    </location>
</feature>
<feature type="region of interest" description="Disordered" evidence="6">
    <location>
        <begin position="130"/>
        <end position="166"/>
    </location>
</feature>
<feature type="compositionally biased region" description="Polar residues" evidence="6">
    <location>
        <begin position="377"/>
        <end position="386"/>
    </location>
</feature>
<reference evidence="9 10" key="1">
    <citation type="journal article" date="2016" name="Nat. Commun.">
        <title>Extremotolerant tardigrade genome and improved radiotolerance of human cultured cells by tardigrade-unique protein.</title>
        <authorList>
            <person name="Hashimoto T."/>
            <person name="Horikawa D.D."/>
            <person name="Saito Y."/>
            <person name="Kuwahara H."/>
            <person name="Kozuka-Hata H."/>
            <person name="Shin-I T."/>
            <person name="Minakuchi Y."/>
            <person name="Ohishi K."/>
            <person name="Motoyama A."/>
            <person name="Aizu T."/>
            <person name="Enomoto A."/>
            <person name="Kondo K."/>
            <person name="Tanaka S."/>
            <person name="Hara Y."/>
            <person name="Koshikawa S."/>
            <person name="Sagara H."/>
            <person name="Miura T."/>
            <person name="Yokobori S."/>
            <person name="Miyagawa K."/>
            <person name="Suzuki Y."/>
            <person name="Kubo T."/>
            <person name="Oyama M."/>
            <person name="Kohara Y."/>
            <person name="Fujiyama A."/>
            <person name="Arakawa K."/>
            <person name="Katayama T."/>
            <person name="Toyoda A."/>
            <person name="Kunieda T."/>
        </authorList>
    </citation>
    <scope>NUCLEOTIDE SEQUENCE [LARGE SCALE GENOMIC DNA]</scope>
    <source>
        <strain evidence="9 10">YOKOZUNA-1</strain>
    </source>
</reference>
<feature type="compositionally biased region" description="Polar residues" evidence="6">
    <location>
        <begin position="395"/>
        <end position="414"/>
    </location>
</feature>
<feature type="compositionally biased region" description="Low complexity" evidence="6">
    <location>
        <begin position="1261"/>
        <end position="1274"/>
    </location>
</feature>
<dbReference type="InterPro" id="IPR013783">
    <property type="entry name" value="Ig-like_fold"/>
</dbReference>
<evidence type="ECO:0000256" key="1">
    <source>
        <dbReference type="ARBA" id="ARBA00010749"/>
    </source>
</evidence>
<feature type="domain" description="Fibronectin type-III" evidence="8">
    <location>
        <begin position="519"/>
        <end position="608"/>
    </location>
</feature>
<dbReference type="Pfam" id="PF00041">
    <property type="entry name" value="fn3"/>
    <property type="match status" value="1"/>
</dbReference>
<dbReference type="InterPro" id="IPR036028">
    <property type="entry name" value="SH3-like_dom_sf"/>
</dbReference>
<feature type="region of interest" description="Disordered" evidence="6">
    <location>
        <begin position="179"/>
        <end position="220"/>
    </location>
</feature>
<dbReference type="InterPro" id="IPR001452">
    <property type="entry name" value="SH3_domain"/>
</dbReference>
<dbReference type="Gene3D" id="2.30.30.40">
    <property type="entry name" value="SH3 Domains"/>
    <property type="match status" value="3"/>
</dbReference>
<dbReference type="PROSITE" id="PS50002">
    <property type="entry name" value="SH3"/>
    <property type="match status" value="3"/>
</dbReference>
<dbReference type="InterPro" id="IPR003961">
    <property type="entry name" value="FN3_dom"/>
</dbReference>
<feature type="compositionally biased region" description="Polar residues" evidence="6">
    <location>
        <begin position="130"/>
        <end position="144"/>
    </location>
</feature>
<dbReference type="Pfam" id="PF14604">
    <property type="entry name" value="SH3_9"/>
    <property type="match status" value="2"/>
</dbReference>
<evidence type="ECO:0008006" key="11">
    <source>
        <dbReference type="Google" id="ProtNLM"/>
    </source>
</evidence>
<keyword evidence="3" id="KW-0677">Repeat</keyword>
<dbReference type="InterPro" id="IPR036116">
    <property type="entry name" value="FN3_sf"/>
</dbReference>
<dbReference type="InterPro" id="IPR057884">
    <property type="entry name" value="FN3_RIM-BP1/2/3"/>
</dbReference>
<feature type="compositionally biased region" description="Basic and acidic residues" evidence="6">
    <location>
        <begin position="983"/>
        <end position="992"/>
    </location>
</feature>
<keyword evidence="5" id="KW-0175">Coiled coil</keyword>
<dbReference type="OrthoDB" id="4158657at2759"/>
<organism evidence="9 10">
    <name type="scientific">Ramazzottius varieornatus</name>
    <name type="common">Water bear</name>
    <name type="synonym">Tardigrade</name>
    <dbReference type="NCBI Taxonomy" id="947166"/>
    <lineage>
        <taxon>Eukaryota</taxon>
        <taxon>Metazoa</taxon>
        <taxon>Ecdysozoa</taxon>
        <taxon>Tardigrada</taxon>
        <taxon>Eutardigrada</taxon>
        <taxon>Parachela</taxon>
        <taxon>Hypsibioidea</taxon>
        <taxon>Ramazzottiidae</taxon>
        <taxon>Ramazzottius</taxon>
    </lineage>
</organism>
<evidence type="ECO:0000256" key="2">
    <source>
        <dbReference type="ARBA" id="ARBA00022443"/>
    </source>
</evidence>
<gene>
    <name evidence="9" type="primary">RvY_14295</name>
    <name evidence="9" type="synonym">RvY_14295.1</name>
    <name evidence="9" type="ORF">RvY_14295-1</name>
</gene>
<keyword evidence="2 4" id="KW-0728">SH3 domain</keyword>
<feature type="domain" description="SH3" evidence="7">
    <location>
        <begin position="1191"/>
        <end position="1259"/>
    </location>
</feature>
<dbReference type="Pfam" id="PF25523">
    <property type="entry name" value="Ig_RIMBP2"/>
    <property type="match status" value="1"/>
</dbReference>
<dbReference type="Proteomes" id="UP000186922">
    <property type="component" value="Unassembled WGS sequence"/>
</dbReference>
<evidence type="ECO:0000256" key="5">
    <source>
        <dbReference type="SAM" id="Coils"/>
    </source>
</evidence>
<dbReference type="PANTHER" id="PTHR14234:SF19">
    <property type="entry name" value="RIM-BINDING PROTEIN, ISOFORM F"/>
    <property type="match status" value="1"/>
</dbReference>
<dbReference type="EMBL" id="BDGG01000010">
    <property type="protein sequence ID" value="GAV03933.1"/>
    <property type="molecule type" value="Genomic_DNA"/>
</dbReference>
<dbReference type="InterPro" id="IPR040325">
    <property type="entry name" value="RIMBP1/2/3"/>
</dbReference>
<comment type="caution">
    <text evidence="9">The sequence shown here is derived from an EMBL/GenBank/DDBJ whole genome shotgun (WGS) entry which is preliminary data.</text>
</comment>
<dbReference type="PROSITE" id="PS50853">
    <property type="entry name" value="FN3"/>
    <property type="match status" value="2"/>
</dbReference>
<dbReference type="STRING" id="947166.A0A1D1VUP4"/>
<feature type="region of interest" description="Disordered" evidence="6">
    <location>
        <begin position="886"/>
        <end position="908"/>
    </location>
</feature>
<dbReference type="SMART" id="SM00060">
    <property type="entry name" value="FN3"/>
    <property type="match status" value="3"/>
</dbReference>
<feature type="domain" description="Fibronectin type-III" evidence="8">
    <location>
        <begin position="613"/>
        <end position="707"/>
    </location>
</feature>
<feature type="compositionally biased region" description="Gly residues" evidence="6">
    <location>
        <begin position="1063"/>
        <end position="1073"/>
    </location>
</feature>
<feature type="domain" description="SH3" evidence="7">
    <location>
        <begin position="1082"/>
        <end position="1152"/>
    </location>
</feature>
<dbReference type="SUPFAM" id="SSF49265">
    <property type="entry name" value="Fibronectin type III"/>
    <property type="match status" value="2"/>
</dbReference>
<protein>
    <recommendedName>
        <fullName evidence="11">RIMS-binding protein 2</fullName>
    </recommendedName>
</protein>
<evidence type="ECO:0000259" key="8">
    <source>
        <dbReference type="PROSITE" id="PS50853"/>
    </source>
</evidence>
<feature type="region of interest" description="Disordered" evidence="6">
    <location>
        <begin position="933"/>
        <end position="1077"/>
    </location>
</feature>
<feature type="compositionally biased region" description="Polar residues" evidence="6">
    <location>
        <begin position="179"/>
        <end position="195"/>
    </location>
</feature>
<evidence type="ECO:0000313" key="9">
    <source>
        <dbReference type="EMBL" id="GAV03933.1"/>
    </source>
</evidence>
<evidence type="ECO:0000259" key="7">
    <source>
        <dbReference type="PROSITE" id="PS50002"/>
    </source>
</evidence>
<dbReference type="PANTHER" id="PTHR14234">
    <property type="entry name" value="RIM BINDING PROTEIN-RELATED"/>
    <property type="match status" value="1"/>
</dbReference>
<sequence>MCRRTKWNGSLVVQEVKNLRELVASLTQECQSVKSERDAYYAKSANLESIVKSLREAAEKRKELERECEEAKAQLSEKQIEIKQLHKDELVGRRKYQEVIESLESKLRELEKRCALQNVLYEELGLEMSSVQKQASRSKSGVNLTSSEVQTSPESETSTPDSALSSSVRMVNGEGSRFALQQQQQKPRLGTQKTDSGLVGSSLDESISSRRTDSSTRSSTLRQHLLHPLFESVDRAVDVGPSEDQKLSVYVAKYAYNPAKISPNHDIADLELELKKGEFVIVFGDIDEDGYFEGETLDGRHGLVPSNYVERLPPEELVDFHASYPNNPALTTSSAKASSSRVTQSSVHFSTNINAGTVPGTSGSVTLFESRRVGGVQHSSGSSTARGATMDFRSDNSNTRPSDFSQKLPSTHSSAAKRETSSEDPNVPPPSNLTLEKQMHKSIMIGWTPAPANFVECYNVYVNRVLKTTIRGNERCRALVEGIDLSFCHRVSVRSCTGAGRESLDSLCTILVGKDCPVMPTELRVINISATSATVTWIPANSSYQHTIFVNEREYVTVPASSHHIVIPDLLPNTDYKIHVVPVVPKSTVSFSNYLQACAQVGFKTLPDNVPDPPSTLQLESGPQDGTLLLTWTPVIPPANCDVTGYAIYADGQRVQQIDSPTGDHALLDITRLQPPLPRTLTVRTISSKNVSRDSPFLSVTEDVLLGHVKAVAQAQSAEHTHLTPLTPLPPVSPAAGSRQNTVTFRDPPNNRQGPPPQINVTAPNRIPPEYYGQNEEPLMDIMEETEDQMMGGRPMFDSYGRRVPGPQQFGQRNMAGRPNTLPPGARDFGPPPGPGGFMGPPRHSGPMSFLVRPFENMSIGSFPPRGPHAFGPRGPFPRFGPRFEGPRFGGPPGPGGPFGGPNPFDAPFFEGRQPNLPFGMYERTTSLPQIEITKEDSFESMDSRHRAYSDREAEERGYYRGGPRGSFDSPPNDLSNRRMRSQSRDRFEMEGPSRYSRGNQERLQSGPMINNYASLDRRAMPRQQRPAREAPRGKYEYPDEGPKRRDESEGRDRARSQQGVVQSGGGASGQQGGNLDKIKNKLVRLFRTNRDFDAATESPNADAAAEELSFRANELIKVTGTKDQDGFYQGELIGNGRQGMVGCNLVTVVDDERLVRKYLGEEATVDRPRPSALKGGSKGANVTIKEPTRGPIKKMIAKYDYEVSNSPNPDFEKELSFKKGDVIYVSGIMDEDGFFEGEHQASGKQGLVPSNYLIDPATEGTTAAATSQSSTLTRNPSLRERDPSASRSTTNQQGGQQRPGSANPQHRQTTTADVHGGNQPKR</sequence>
<feature type="region of interest" description="Disordered" evidence="6">
    <location>
        <begin position="373"/>
        <end position="434"/>
    </location>
</feature>
<feature type="coiled-coil region" evidence="5">
    <location>
        <begin position="16"/>
        <end position="120"/>
    </location>
</feature>
<proteinExistence type="inferred from homology"/>
<dbReference type="GO" id="GO:0045202">
    <property type="term" value="C:synapse"/>
    <property type="evidence" value="ECO:0007669"/>
    <property type="project" value="GOC"/>
</dbReference>
<evidence type="ECO:0000313" key="10">
    <source>
        <dbReference type="Proteomes" id="UP000186922"/>
    </source>
</evidence>
<evidence type="ECO:0000256" key="4">
    <source>
        <dbReference type="PROSITE-ProRule" id="PRU00192"/>
    </source>
</evidence>
<evidence type="ECO:0000256" key="3">
    <source>
        <dbReference type="ARBA" id="ARBA00022737"/>
    </source>
</evidence>
<dbReference type="GO" id="GO:0007274">
    <property type="term" value="P:neuromuscular synaptic transmission"/>
    <property type="evidence" value="ECO:0007669"/>
    <property type="project" value="TreeGrafter"/>
</dbReference>
<feature type="compositionally biased region" description="Low complexity" evidence="6">
    <location>
        <begin position="145"/>
        <end position="162"/>
    </location>
</feature>
<accession>A0A1D1VUP4</accession>
<comment type="similarity">
    <text evidence="1">Belongs to the RIMBP family.</text>
</comment>
<keyword evidence="10" id="KW-1185">Reference proteome</keyword>
<dbReference type="Pfam" id="PF07653">
    <property type="entry name" value="SH3_2"/>
    <property type="match status" value="1"/>
</dbReference>
<dbReference type="SMART" id="SM00326">
    <property type="entry name" value="SH3"/>
    <property type="match status" value="3"/>
</dbReference>
<feature type="domain" description="SH3" evidence="7">
    <location>
        <begin position="245"/>
        <end position="314"/>
    </location>
</feature>
<feature type="compositionally biased region" description="Polar residues" evidence="6">
    <location>
        <begin position="1286"/>
        <end position="1313"/>
    </location>
</feature>
<name>A0A1D1VUP4_RAMVA</name>
<feature type="region of interest" description="Disordered" evidence="6">
    <location>
        <begin position="745"/>
        <end position="767"/>
    </location>
</feature>
<feature type="compositionally biased region" description="Basic and acidic residues" evidence="6">
    <location>
        <begin position="1027"/>
        <end position="1056"/>
    </location>
</feature>
<feature type="region of interest" description="Disordered" evidence="6">
    <location>
        <begin position="1261"/>
        <end position="1323"/>
    </location>
</feature>
<dbReference type="CDD" id="cd00063">
    <property type="entry name" value="FN3"/>
    <property type="match status" value="1"/>
</dbReference>
<dbReference type="SUPFAM" id="SSF50044">
    <property type="entry name" value="SH3-domain"/>
    <property type="match status" value="3"/>
</dbReference>